<dbReference type="EMBL" id="SDGY01000001">
    <property type="protein sequence ID" value="TYC46852.1"/>
    <property type="molecule type" value="Genomic_DNA"/>
</dbReference>
<dbReference type="RefSeq" id="WP_148604141.1">
    <property type="nucleotide sequence ID" value="NZ_BSUV01000001.1"/>
</dbReference>
<comment type="caution">
    <text evidence="3">The sequence shown here is derived from an EMBL/GenBank/DDBJ whole genome shotgun (WGS) entry which is preliminary data.</text>
</comment>
<sequence>MALAREDIDIENIKRESDADLIVENIMQSTRMISRFQDRQVKMRDEIEEQKRTISNLEDDIQLLKKEKRWNMLWRNSLEGYIAKTQVFLAIVFLINMLFTYFMSR</sequence>
<evidence type="ECO:0000313" key="3">
    <source>
        <dbReference type="EMBL" id="TYC46852.1"/>
    </source>
</evidence>
<accession>A0A6P2CP26</accession>
<dbReference type="AlphaFoldDB" id="A0A6P2CP26"/>
<dbReference type="OrthoDB" id="9954851at2"/>
<gene>
    <name evidence="3" type="ORF">ESZ47_01545</name>
</gene>
<organism evidence="3 4">
    <name type="scientific">Leuconostoc litchii</name>
    <dbReference type="NCBI Taxonomy" id="1981069"/>
    <lineage>
        <taxon>Bacteria</taxon>
        <taxon>Bacillati</taxon>
        <taxon>Bacillota</taxon>
        <taxon>Bacilli</taxon>
        <taxon>Lactobacillales</taxon>
        <taxon>Lactobacillaceae</taxon>
        <taxon>Leuconostoc</taxon>
    </lineage>
</organism>
<reference evidence="3 4" key="1">
    <citation type="submission" date="2019-01" db="EMBL/GenBank/DDBJ databases">
        <title>Leuconostoc litchii sp. nov., a novel lactic acid bacterium isolated from lychee.</title>
        <authorList>
            <person name="Wang L.-T."/>
        </authorList>
    </citation>
    <scope>NUCLEOTIDE SEQUENCE [LARGE SCALE GENOMIC DNA]</scope>
    <source>
        <strain evidence="3 4">MB7</strain>
    </source>
</reference>
<keyword evidence="2" id="KW-0472">Membrane</keyword>
<dbReference type="Proteomes" id="UP000442244">
    <property type="component" value="Unassembled WGS sequence"/>
</dbReference>
<protein>
    <submittedName>
        <fullName evidence="3">Uncharacterized protein</fullName>
    </submittedName>
</protein>
<evidence type="ECO:0000256" key="2">
    <source>
        <dbReference type="SAM" id="Phobius"/>
    </source>
</evidence>
<keyword evidence="4" id="KW-1185">Reference proteome</keyword>
<keyword evidence="2" id="KW-0812">Transmembrane</keyword>
<keyword evidence="1" id="KW-0175">Coiled coil</keyword>
<name>A0A6P2CP26_9LACO</name>
<evidence type="ECO:0000313" key="4">
    <source>
        <dbReference type="Proteomes" id="UP000442244"/>
    </source>
</evidence>
<proteinExistence type="predicted"/>
<keyword evidence="2" id="KW-1133">Transmembrane helix</keyword>
<feature type="coiled-coil region" evidence="1">
    <location>
        <begin position="33"/>
        <end position="67"/>
    </location>
</feature>
<feature type="transmembrane region" description="Helical" evidence="2">
    <location>
        <begin position="81"/>
        <end position="102"/>
    </location>
</feature>
<evidence type="ECO:0000256" key="1">
    <source>
        <dbReference type="SAM" id="Coils"/>
    </source>
</evidence>